<dbReference type="RefSeq" id="XP_047761789.1">
    <property type="nucleotide sequence ID" value="XM_047904897.1"/>
</dbReference>
<keyword evidence="4" id="KW-1185">Reference proteome</keyword>
<dbReference type="Proteomes" id="UP000756132">
    <property type="component" value="Chromosome 5"/>
</dbReference>
<dbReference type="KEGG" id="ffu:CLAFUR5_05749"/>
<evidence type="ECO:0000259" key="2">
    <source>
        <dbReference type="Pfam" id="PF20150"/>
    </source>
</evidence>
<sequence length="178" mass="20750">MAKGRLRRLGAKTPPPTHPPPTPKRTYDVDTTTFPFLKLPRELRDEIYEYALTLPDDPQELLITKHTIAQPALLRTCRQIRLEASPYYYYLTGNRFRFATAKRFDIQGCLTFYCQYITAVGIDTPVSEEFRMYGAVQNRRAEVEFKGWDSIVKRLKKCHPWEAERDGEWVVFCFGGCC</sequence>
<feature type="compositionally biased region" description="Basic residues" evidence="1">
    <location>
        <begin position="1"/>
        <end position="10"/>
    </location>
</feature>
<feature type="region of interest" description="Disordered" evidence="1">
    <location>
        <begin position="1"/>
        <end position="25"/>
    </location>
</feature>
<feature type="domain" description="2EXR" evidence="2">
    <location>
        <begin position="35"/>
        <end position="93"/>
    </location>
</feature>
<evidence type="ECO:0000313" key="4">
    <source>
        <dbReference type="Proteomes" id="UP000756132"/>
    </source>
</evidence>
<organism evidence="3 4">
    <name type="scientific">Passalora fulva</name>
    <name type="common">Tomato leaf mold</name>
    <name type="synonym">Cladosporium fulvum</name>
    <dbReference type="NCBI Taxonomy" id="5499"/>
    <lineage>
        <taxon>Eukaryota</taxon>
        <taxon>Fungi</taxon>
        <taxon>Dikarya</taxon>
        <taxon>Ascomycota</taxon>
        <taxon>Pezizomycotina</taxon>
        <taxon>Dothideomycetes</taxon>
        <taxon>Dothideomycetidae</taxon>
        <taxon>Mycosphaerellales</taxon>
        <taxon>Mycosphaerellaceae</taxon>
        <taxon>Fulvia</taxon>
    </lineage>
</organism>
<feature type="compositionally biased region" description="Pro residues" evidence="1">
    <location>
        <begin position="13"/>
        <end position="23"/>
    </location>
</feature>
<reference evidence="3" key="2">
    <citation type="journal article" date="2022" name="Microb. Genom.">
        <title>A chromosome-scale genome assembly of the tomato pathogen Cladosporium fulvum reveals a compartmentalized genome architecture and the presence of a dispensable chromosome.</title>
        <authorList>
            <person name="Zaccaron A.Z."/>
            <person name="Chen L.H."/>
            <person name="Samaras A."/>
            <person name="Stergiopoulos I."/>
        </authorList>
    </citation>
    <scope>NUCLEOTIDE SEQUENCE</scope>
    <source>
        <strain evidence="3">Race5_Kim</strain>
    </source>
</reference>
<dbReference type="InterPro" id="IPR038883">
    <property type="entry name" value="AN11006-like"/>
</dbReference>
<dbReference type="GeneID" id="71985627"/>
<dbReference type="Pfam" id="PF20150">
    <property type="entry name" value="2EXR"/>
    <property type="match status" value="1"/>
</dbReference>
<protein>
    <recommendedName>
        <fullName evidence="2">2EXR domain-containing protein</fullName>
    </recommendedName>
</protein>
<evidence type="ECO:0000256" key="1">
    <source>
        <dbReference type="SAM" id="MobiDB-lite"/>
    </source>
</evidence>
<dbReference type="EMBL" id="CP090167">
    <property type="protein sequence ID" value="UJO17423.1"/>
    <property type="molecule type" value="Genomic_DNA"/>
</dbReference>
<dbReference type="OrthoDB" id="3816007at2759"/>
<dbReference type="InterPro" id="IPR045518">
    <property type="entry name" value="2EXR"/>
</dbReference>
<dbReference type="AlphaFoldDB" id="A0A9Q8LIW1"/>
<accession>A0A9Q8LIW1</accession>
<proteinExistence type="predicted"/>
<evidence type="ECO:0000313" key="3">
    <source>
        <dbReference type="EMBL" id="UJO17423.1"/>
    </source>
</evidence>
<dbReference type="PANTHER" id="PTHR42085:SF1">
    <property type="entry name" value="F-BOX DOMAIN-CONTAINING PROTEIN"/>
    <property type="match status" value="1"/>
</dbReference>
<gene>
    <name evidence="3" type="ORF">CLAFUR5_05749</name>
</gene>
<dbReference type="PANTHER" id="PTHR42085">
    <property type="entry name" value="F-BOX DOMAIN-CONTAINING PROTEIN"/>
    <property type="match status" value="1"/>
</dbReference>
<reference evidence="3" key="1">
    <citation type="submission" date="2021-12" db="EMBL/GenBank/DDBJ databases">
        <authorList>
            <person name="Zaccaron A."/>
            <person name="Stergiopoulos I."/>
        </authorList>
    </citation>
    <scope>NUCLEOTIDE SEQUENCE</scope>
    <source>
        <strain evidence="3">Race5_Kim</strain>
    </source>
</reference>
<name>A0A9Q8LIW1_PASFU</name>